<dbReference type="Pfam" id="PF13639">
    <property type="entry name" value="zf-RING_2"/>
    <property type="match status" value="1"/>
</dbReference>
<keyword evidence="5 9" id="KW-0863">Zinc-finger</keyword>
<evidence type="ECO:0000313" key="12">
    <source>
        <dbReference type="Proteomes" id="UP000028999"/>
    </source>
</evidence>
<protein>
    <recommendedName>
        <fullName evidence="3">RING-type E3 ubiquitin transferase</fullName>
        <ecNumber evidence="3">2.3.2.27</ecNumber>
    </recommendedName>
</protein>
<keyword evidence="7" id="KW-0862">Zinc</keyword>
<dbReference type="EC" id="2.3.2.27" evidence="3"/>
<dbReference type="Proteomes" id="UP000028999">
    <property type="component" value="Unassembled WGS sequence"/>
</dbReference>
<dbReference type="SUPFAM" id="SSF57850">
    <property type="entry name" value="RING/U-box"/>
    <property type="match status" value="1"/>
</dbReference>
<dbReference type="EMBL" id="LK032143">
    <property type="protein sequence ID" value="CDY23442.1"/>
    <property type="molecule type" value="Genomic_DNA"/>
</dbReference>
<evidence type="ECO:0000256" key="5">
    <source>
        <dbReference type="ARBA" id="ARBA00022771"/>
    </source>
</evidence>
<keyword evidence="4" id="KW-0479">Metal-binding</keyword>
<evidence type="ECO:0000256" key="3">
    <source>
        <dbReference type="ARBA" id="ARBA00012483"/>
    </source>
</evidence>
<evidence type="ECO:0000256" key="2">
    <source>
        <dbReference type="ARBA" id="ARBA00004906"/>
    </source>
</evidence>
<dbReference type="PANTHER" id="PTHR14155:SF632">
    <property type="entry name" value="RING-H2 FINGER PROTEIN ATL17-RELATED"/>
    <property type="match status" value="1"/>
</dbReference>
<feature type="domain" description="RING-type" evidence="10">
    <location>
        <begin position="7"/>
        <end position="30"/>
    </location>
</feature>
<dbReference type="Gramene" id="CDY23442">
    <property type="protein sequence ID" value="CDY23442"/>
    <property type="gene ID" value="GSBRNA2T00022055001"/>
</dbReference>
<dbReference type="PANTHER" id="PTHR14155">
    <property type="entry name" value="RING FINGER DOMAIN-CONTAINING"/>
    <property type="match status" value="1"/>
</dbReference>
<name>A0A078GEB3_BRANA</name>
<evidence type="ECO:0000256" key="9">
    <source>
        <dbReference type="PROSITE-ProRule" id="PRU00175"/>
    </source>
</evidence>
<dbReference type="InterPro" id="IPR001841">
    <property type="entry name" value="Znf_RING"/>
</dbReference>
<dbReference type="AlphaFoldDB" id="A0A078GEB3"/>
<accession>A0A078GEB3</accession>
<evidence type="ECO:0000256" key="1">
    <source>
        <dbReference type="ARBA" id="ARBA00000900"/>
    </source>
</evidence>
<evidence type="ECO:0000256" key="6">
    <source>
        <dbReference type="ARBA" id="ARBA00022786"/>
    </source>
</evidence>
<dbReference type="PROSITE" id="PS50089">
    <property type="entry name" value="ZF_RING_2"/>
    <property type="match status" value="1"/>
</dbReference>
<evidence type="ECO:0000313" key="11">
    <source>
        <dbReference type="EMBL" id="CDY23442.1"/>
    </source>
</evidence>
<proteinExistence type="inferred from homology"/>
<dbReference type="GO" id="GO:0016567">
    <property type="term" value="P:protein ubiquitination"/>
    <property type="evidence" value="ECO:0007669"/>
    <property type="project" value="UniProtKB-UniPathway"/>
</dbReference>
<keyword evidence="6" id="KW-0833">Ubl conjugation pathway</keyword>
<gene>
    <name evidence="11" type="primary">BnaC04g49700D</name>
    <name evidence="11" type="ORF">GSBRNA2T00022055001</name>
</gene>
<dbReference type="InterPro" id="IPR053238">
    <property type="entry name" value="RING-H2_zinc_finger"/>
</dbReference>
<evidence type="ECO:0000256" key="8">
    <source>
        <dbReference type="ARBA" id="ARBA00024209"/>
    </source>
</evidence>
<comment type="pathway">
    <text evidence="2">Protein modification; protein ubiquitination.</text>
</comment>
<dbReference type="InterPro" id="IPR013083">
    <property type="entry name" value="Znf_RING/FYVE/PHD"/>
</dbReference>
<keyword evidence="12" id="KW-1185">Reference proteome</keyword>
<organism evidence="11 12">
    <name type="scientific">Brassica napus</name>
    <name type="common">Rape</name>
    <dbReference type="NCBI Taxonomy" id="3708"/>
    <lineage>
        <taxon>Eukaryota</taxon>
        <taxon>Viridiplantae</taxon>
        <taxon>Streptophyta</taxon>
        <taxon>Embryophyta</taxon>
        <taxon>Tracheophyta</taxon>
        <taxon>Spermatophyta</taxon>
        <taxon>Magnoliopsida</taxon>
        <taxon>eudicotyledons</taxon>
        <taxon>Gunneridae</taxon>
        <taxon>Pentapetalae</taxon>
        <taxon>rosids</taxon>
        <taxon>malvids</taxon>
        <taxon>Brassicales</taxon>
        <taxon>Brassicaceae</taxon>
        <taxon>Brassiceae</taxon>
        <taxon>Brassica</taxon>
    </lineage>
</organism>
<dbReference type="PaxDb" id="3708-A0A078GEB3"/>
<dbReference type="Gene3D" id="3.30.40.10">
    <property type="entry name" value="Zinc/RING finger domain, C3HC4 (zinc finger)"/>
    <property type="match status" value="1"/>
</dbReference>
<comment type="catalytic activity">
    <reaction evidence="1">
        <text>S-ubiquitinyl-[E2 ubiquitin-conjugating enzyme]-L-cysteine + [acceptor protein]-L-lysine = [E2 ubiquitin-conjugating enzyme]-L-cysteine + N(6)-ubiquitinyl-[acceptor protein]-L-lysine.</text>
        <dbReference type="EC" id="2.3.2.27"/>
    </reaction>
</comment>
<evidence type="ECO:0000256" key="4">
    <source>
        <dbReference type="ARBA" id="ARBA00022723"/>
    </source>
</evidence>
<evidence type="ECO:0000259" key="10">
    <source>
        <dbReference type="PROSITE" id="PS50089"/>
    </source>
</evidence>
<dbReference type="GO" id="GO:0061630">
    <property type="term" value="F:ubiquitin protein ligase activity"/>
    <property type="evidence" value="ECO:0007669"/>
    <property type="project" value="UniProtKB-EC"/>
</dbReference>
<dbReference type="GO" id="GO:0008270">
    <property type="term" value="F:zinc ion binding"/>
    <property type="evidence" value="ECO:0007669"/>
    <property type="project" value="UniProtKB-KW"/>
</dbReference>
<reference evidence="11 12" key="1">
    <citation type="journal article" date="2014" name="Science">
        <title>Plant genetics. Early allopolyploid evolution in the post-Neolithic Brassica napus oilseed genome.</title>
        <authorList>
            <person name="Chalhoub B."/>
            <person name="Denoeud F."/>
            <person name="Liu S."/>
            <person name="Parkin I.A."/>
            <person name="Tang H."/>
            <person name="Wang X."/>
            <person name="Chiquet J."/>
            <person name="Belcram H."/>
            <person name="Tong C."/>
            <person name="Samans B."/>
            <person name="Correa M."/>
            <person name="Da Silva C."/>
            <person name="Just J."/>
            <person name="Falentin C."/>
            <person name="Koh C.S."/>
            <person name="Le Clainche I."/>
            <person name="Bernard M."/>
            <person name="Bento P."/>
            <person name="Noel B."/>
            <person name="Labadie K."/>
            <person name="Alberti A."/>
            <person name="Charles M."/>
            <person name="Arnaud D."/>
            <person name="Guo H."/>
            <person name="Daviaud C."/>
            <person name="Alamery S."/>
            <person name="Jabbari K."/>
            <person name="Zhao M."/>
            <person name="Edger P.P."/>
            <person name="Chelaifa H."/>
            <person name="Tack D."/>
            <person name="Lassalle G."/>
            <person name="Mestiri I."/>
            <person name="Schnel N."/>
            <person name="Le Paslier M.C."/>
            <person name="Fan G."/>
            <person name="Renault V."/>
            <person name="Bayer P.E."/>
            <person name="Golicz A.A."/>
            <person name="Manoli S."/>
            <person name="Lee T.H."/>
            <person name="Thi V.H."/>
            <person name="Chalabi S."/>
            <person name="Hu Q."/>
            <person name="Fan C."/>
            <person name="Tollenaere R."/>
            <person name="Lu Y."/>
            <person name="Battail C."/>
            <person name="Shen J."/>
            <person name="Sidebottom C.H."/>
            <person name="Wang X."/>
            <person name="Canaguier A."/>
            <person name="Chauveau A."/>
            <person name="Berard A."/>
            <person name="Deniot G."/>
            <person name="Guan M."/>
            <person name="Liu Z."/>
            <person name="Sun F."/>
            <person name="Lim Y.P."/>
            <person name="Lyons E."/>
            <person name="Town C.D."/>
            <person name="Bancroft I."/>
            <person name="Wang X."/>
            <person name="Meng J."/>
            <person name="Ma J."/>
            <person name="Pires J.C."/>
            <person name="King G.J."/>
            <person name="Brunel D."/>
            <person name="Delourme R."/>
            <person name="Renard M."/>
            <person name="Aury J.M."/>
            <person name="Adams K.L."/>
            <person name="Batley J."/>
            <person name="Snowdon R.J."/>
            <person name="Tost J."/>
            <person name="Edwards D."/>
            <person name="Zhou Y."/>
            <person name="Hua W."/>
            <person name="Sharpe A.G."/>
            <person name="Paterson A.H."/>
            <person name="Guan C."/>
            <person name="Wincker P."/>
        </authorList>
    </citation>
    <scope>NUCLEOTIDE SEQUENCE [LARGE SCALE GENOMIC DNA]</scope>
    <source>
        <strain evidence="12">cv. Darmor-bzh</strain>
    </source>
</reference>
<dbReference type="UniPathway" id="UPA00143"/>
<evidence type="ECO:0000256" key="7">
    <source>
        <dbReference type="ARBA" id="ARBA00022833"/>
    </source>
</evidence>
<comment type="similarity">
    <text evidence="8">Belongs to the RING-type zinc finger family. ATL subfamily.</text>
</comment>
<sequence>MRRLTACGHCFHAECIDPWLEERSTCPECRAHIPPVPPEYPLIALVVPPSVTSSCSPRNLSFRQLYN</sequence>